<accession>A0A4R6XYF3</accession>
<dbReference type="OrthoDB" id="6194357at2"/>
<comment type="caution">
    <text evidence="1">The sequence shown here is derived from an EMBL/GenBank/DDBJ whole genome shotgun (WGS) entry which is preliminary data.</text>
</comment>
<proteinExistence type="predicted"/>
<protein>
    <submittedName>
        <fullName evidence="1">Uncharacterized protein</fullName>
    </submittedName>
</protein>
<evidence type="ECO:0000313" key="1">
    <source>
        <dbReference type="EMBL" id="TDR23334.1"/>
    </source>
</evidence>
<dbReference type="RefSeq" id="WP_099018017.1">
    <property type="nucleotide sequence ID" value="NZ_NIHB01000001.1"/>
</dbReference>
<dbReference type="EMBL" id="SNZB01000001">
    <property type="protein sequence ID" value="TDR23334.1"/>
    <property type="molecule type" value="Genomic_DNA"/>
</dbReference>
<organism evidence="1 2">
    <name type="scientific">Marinicella litoralis</name>
    <dbReference type="NCBI Taxonomy" id="644220"/>
    <lineage>
        <taxon>Bacteria</taxon>
        <taxon>Pseudomonadati</taxon>
        <taxon>Pseudomonadota</taxon>
        <taxon>Gammaproteobacteria</taxon>
        <taxon>Lysobacterales</taxon>
        <taxon>Marinicellaceae</taxon>
        <taxon>Marinicella</taxon>
    </lineage>
</organism>
<keyword evidence="2" id="KW-1185">Reference proteome</keyword>
<name>A0A4R6XYF3_9GAMM</name>
<sequence length="324" mass="36786">MVSASAPDQTELAINGFDQAIETLSCLPDTHHQLNHWNIWCEETFAAEDWKTQLAESMTIAYARMALRNGLLSKTPRSYHNENHINDLLLRIMYCAGRDNNELTNEGLALLSFFAACHDLRQAEPRKSATDDSLVGANETASYLEALRIIELTNHTSHKGSLWNDHNLLLLKTMIEGSTFGSGGKRSKNFFQGNLAKHLLEKLNLQNEYDNQLVLLACDIDTANVSLPIAQFAESAIQIYDELISHQKAQISAHYFFCQQQHIYFFEQQSFHATLSKKWFQPHKDNNRDNLIALSQHIASLPQDLPATEIKNAFRQKAFELGRV</sequence>
<reference evidence="1 2" key="1">
    <citation type="submission" date="2019-03" db="EMBL/GenBank/DDBJ databases">
        <title>Genomic Encyclopedia of Type Strains, Phase IV (KMG-IV): sequencing the most valuable type-strain genomes for metagenomic binning, comparative biology and taxonomic classification.</title>
        <authorList>
            <person name="Goeker M."/>
        </authorList>
    </citation>
    <scope>NUCLEOTIDE SEQUENCE [LARGE SCALE GENOMIC DNA]</scope>
    <source>
        <strain evidence="1 2">DSM 25488</strain>
    </source>
</reference>
<evidence type="ECO:0000313" key="2">
    <source>
        <dbReference type="Proteomes" id="UP000295724"/>
    </source>
</evidence>
<dbReference type="AlphaFoldDB" id="A0A4R6XYF3"/>
<gene>
    <name evidence="1" type="ORF">C8D91_0194</name>
</gene>
<dbReference type="Proteomes" id="UP000295724">
    <property type="component" value="Unassembled WGS sequence"/>
</dbReference>